<dbReference type="GO" id="GO:0019915">
    <property type="term" value="P:lipid storage"/>
    <property type="evidence" value="ECO:0007669"/>
    <property type="project" value="InterPro"/>
</dbReference>
<evidence type="ECO:0000256" key="1">
    <source>
        <dbReference type="ARBA" id="ARBA00004502"/>
    </source>
</evidence>
<name>A0A1L9V8J4_ASPGL</name>
<evidence type="ECO:0000256" key="4">
    <source>
        <dbReference type="ARBA" id="ARBA00022801"/>
    </source>
</evidence>
<evidence type="ECO:0000256" key="2">
    <source>
        <dbReference type="ARBA" id="ARBA00008300"/>
    </source>
</evidence>
<dbReference type="RefSeq" id="XP_022396964.1">
    <property type="nucleotide sequence ID" value="XM_022541359.1"/>
</dbReference>
<keyword evidence="6" id="KW-1185">Reference proteome</keyword>
<comment type="similarity">
    <text evidence="2">Belongs to the AB hydrolase superfamily. LDAH family.</text>
</comment>
<evidence type="ECO:0000313" key="6">
    <source>
        <dbReference type="Proteomes" id="UP000184300"/>
    </source>
</evidence>
<evidence type="ECO:0000313" key="5">
    <source>
        <dbReference type="EMBL" id="OJJ80266.1"/>
    </source>
</evidence>
<dbReference type="EMBL" id="KV878912">
    <property type="protein sequence ID" value="OJJ80266.1"/>
    <property type="molecule type" value="Genomic_DNA"/>
</dbReference>
<organism evidence="5 6">
    <name type="scientific">Aspergillus glaucus CBS 516.65</name>
    <dbReference type="NCBI Taxonomy" id="1160497"/>
    <lineage>
        <taxon>Eukaryota</taxon>
        <taxon>Fungi</taxon>
        <taxon>Dikarya</taxon>
        <taxon>Ascomycota</taxon>
        <taxon>Pezizomycotina</taxon>
        <taxon>Eurotiomycetes</taxon>
        <taxon>Eurotiomycetidae</taxon>
        <taxon>Eurotiales</taxon>
        <taxon>Aspergillaceae</taxon>
        <taxon>Aspergillus</taxon>
        <taxon>Aspergillus subgen. Aspergillus</taxon>
    </lineage>
</organism>
<dbReference type="GO" id="GO:0016298">
    <property type="term" value="F:lipase activity"/>
    <property type="evidence" value="ECO:0007669"/>
    <property type="project" value="InterPro"/>
</dbReference>
<comment type="subcellular location">
    <subcellularLocation>
        <location evidence="1">Lipid droplet</location>
    </subcellularLocation>
</comment>
<gene>
    <name evidence="5" type="ORF">ASPGLDRAFT_135239</name>
</gene>
<dbReference type="PANTHER" id="PTHR13390:SF0">
    <property type="entry name" value="LIPID DROPLET-ASSOCIATED HYDROLASE"/>
    <property type="match status" value="1"/>
</dbReference>
<dbReference type="OrthoDB" id="448051at2759"/>
<dbReference type="Gene3D" id="3.40.50.1820">
    <property type="entry name" value="alpha/beta hydrolase"/>
    <property type="match status" value="1"/>
</dbReference>
<keyword evidence="4" id="KW-0378">Hydrolase</keyword>
<dbReference type="InterPro" id="IPR029058">
    <property type="entry name" value="AB_hydrolase_fold"/>
</dbReference>
<dbReference type="Proteomes" id="UP000184300">
    <property type="component" value="Unassembled WGS sequence"/>
</dbReference>
<dbReference type="GeneID" id="34457620"/>
<proteinExistence type="inferred from homology"/>
<keyword evidence="3" id="KW-0551">Lipid droplet</keyword>
<accession>A0A1L9V8J4</accession>
<dbReference type="SUPFAM" id="SSF53474">
    <property type="entry name" value="alpha/beta-Hydrolases"/>
    <property type="match status" value="1"/>
</dbReference>
<dbReference type="AlphaFoldDB" id="A0A1L9V8J4"/>
<dbReference type="STRING" id="1160497.A0A1L9V8J4"/>
<dbReference type="VEuPathDB" id="FungiDB:ASPGLDRAFT_135239"/>
<dbReference type="InterPro" id="IPR019363">
    <property type="entry name" value="LDAH"/>
</dbReference>
<dbReference type="GO" id="GO:0005811">
    <property type="term" value="C:lipid droplet"/>
    <property type="evidence" value="ECO:0007669"/>
    <property type="project" value="UniProtKB-SubCell"/>
</dbReference>
<protein>
    <recommendedName>
        <fullName evidence="7">Lipid droplet-associated hydrolase</fullName>
    </recommendedName>
</protein>
<dbReference type="PANTHER" id="PTHR13390">
    <property type="entry name" value="LIPASE"/>
    <property type="match status" value="1"/>
</dbReference>
<dbReference type="Pfam" id="PF10230">
    <property type="entry name" value="LIDHydrolase"/>
    <property type="match status" value="1"/>
</dbReference>
<evidence type="ECO:0008006" key="7">
    <source>
        <dbReference type="Google" id="ProtNLM"/>
    </source>
</evidence>
<reference evidence="6" key="1">
    <citation type="journal article" date="2017" name="Genome Biol.">
        <title>Comparative genomics reveals high biological diversity and specific adaptations in the industrially and medically important fungal genus Aspergillus.</title>
        <authorList>
            <person name="de Vries R.P."/>
            <person name="Riley R."/>
            <person name="Wiebenga A."/>
            <person name="Aguilar-Osorio G."/>
            <person name="Amillis S."/>
            <person name="Uchima C.A."/>
            <person name="Anderluh G."/>
            <person name="Asadollahi M."/>
            <person name="Askin M."/>
            <person name="Barry K."/>
            <person name="Battaglia E."/>
            <person name="Bayram O."/>
            <person name="Benocci T."/>
            <person name="Braus-Stromeyer S.A."/>
            <person name="Caldana C."/>
            <person name="Canovas D."/>
            <person name="Cerqueira G.C."/>
            <person name="Chen F."/>
            <person name="Chen W."/>
            <person name="Choi C."/>
            <person name="Clum A."/>
            <person name="Dos Santos R.A."/>
            <person name="Damasio A.R."/>
            <person name="Diallinas G."/>
            <person name="Emri T."/>
            <person name="Fekete E."/>
            <person name="Flipphi M."/>
            <person name="Freyberg S."/>
            <person name="Gallo A."/>
            <person name="Gournas C."/>
            <person name="Habgood R."/>
            <person name="Hainaut M."/>
            <person name="Harispe M.L."/>
            <person name="Henrissat B."/>
            <person name="Hilden K.S."/>
            <person name="Hope R."/>
            <person name="Hossain A."/>
            <person name="Karabika E."/>
            <person name="Karaffa L."/>
            <person name="Karanyi Z."/>
            <person name="Krasevec N."/>
            <person name="Kuo A."/>
            <person name="Kusch H."/>
            <person name="LaButti K."/>
            <person name="Lagendijk E.L."/>
            <person name="Lapidus A."/>
            <person name="Levasseur A."/>
            <person name="Lindquist E."/>
            <person name="Lipzen A."/>
            <person name="Logrieco A.F."/>
            <person name="MacCabe A."/>
            <person name="Maekelae M.R."/>
            <person name="Malavazi I."/>
            <person name="Melin P."/>
            <person name="Meyer V."/>
            <person name="Mielnichuk N."/>
            <person name="Miskei M."/>
            <person name="Molnar A.P."/>
            <person name="Mule G."/>
            <person name="Ngan C.Y."/>
            <person name="Orejas M."/>
            <person name="Orosz E."/>
            <person name="Ouedraogo J.P."/>
            <person name="Overkamp K.M."/>
            <person name="Park H.-S."/>
            <person name="Perrone G."/>
            <person name="Piumi F."/>
            <person name="Punt P.J."/>
            <person name="Ram A.F."/>
            <person name="Ramon A."/>
            <person name="Rauscher S."/>
            <person name="Record E."/>
            <person name="Riano-Pachon D.M."/>
            <person name="Robert V."/>
            <person name="Roehrig J."/>
            <person name="Ruller R."/>
            <person name="Salamov A."/>
            <person name="Salih N.S."/>
            <person name="Samson R.A."/>
            <person name="Sandor E."/>
            <person name="Sanguinetti M."/>
            <person name="Schuetze T."/>
            <person name="Sepcic K."/>
            <person name="Shelest E."/>
            <person name="Sherlock G."/>
            <person name="Sophianopoulou V."/>
            <person name="Squina F.M."/>
            <person name="Sun H."/>
            <person name="Susca A."/>
            <person name="Todd R.B."/>
            <person name="Tsang A."/>
            <person name="Unkles S.E."/>
            <person name="van de Wiele N."/>
            <person name="van Rossen-Uffink D."/>
            <person name="Oliveira J.V."/>
            <person name="Vesth T.C."/>
            <person name="Visser J."/>
            <person name="Yu J.-H."/>
            <person name="Zhou M."/>
            <person name="Andersen M.R."/>
            <person name="Archer D.B."/>
            <person name="Baker S.E."/>
            <person name="Benoit I."/>
            <person name="Brakhage A.A."/>
            <person name="Braus G.H."/>
            <person name="Fischer R."/>
            <person name="Frisvad J.C."/>
            <person name="Goldman G.H."/>
            <person name="Houbraken J."/>
            <person name="Oakley B."/>
            <person name="Pocsi I."/>
            <person name="Scazzocchio C."/>
            <person name="Seiboth B."/>
            <person name="vanKuyk P.A."/>
            <person name="Wortman J."/>
            <person name="Dyer P.S."/>
            <person name="Grigoriev I.V."/>
        </authorList>
    </citation>
    <scope>NUCLEOTIDE SEQUENCE [LARGE SCALE GENOMIC DNA]</scope>
    <source>
        <strain evidence="6">CBS 516.65</strain>
    </source>
</reference>
<sequence length="353" mass="38933">MSLITPDSFLRLPANANGDKAPITIFFITGNPGLIGYYHTFLSLLSDRLGLDGGSSFQVFGHSLAGFELSKEQEGRKEKAVGEGEEKGHYYNLEEQISYVQRKLGSFITNHYEQNQQNHDGEVPKVILIGHSVGTYIAMEVLRRHRERQRQHATTITTPSNNTTAAEFDIIGGVMLFPTVVDIAKSPAGQRLSKLLSLIPGLAVIASLFARVLSALLPGGLLRLVVAAFMSLSSSLESPDRVVVDTTCGFLGSRGVRQALHLGADEMQTITSDKWSDDIWGMSDVEEPLAKLFFYFGRNDHWVAERTRDEIIAVRGKDSDNEIGKGNGPTMVVCEDGLPHAFCLSEFFYTSFW</sequence>
<evidence type="ECO:0000256" key="3">
    <source>
        <dbReference type="ARBA" id="ARBA00022677"/>
    </source>
</evidence>